<dbReference type="EMBL" id="FRCT01000003">
    <property type="protein sequence ID" value="SHM30249.1"/>
    <property type="molecule type" value="Genomic_DNA"/>
</dbReference>
<dbReference type="InterPro" id="IPR006549">
    <property type="entry name" value="HAD-SF_hydro_IIIA"/>
</dbReference>
<accession>A0A1M7HPA5</accession>
<dbReference type="PANTHER" id="PTHR19288">
    <property type="entry name" value="4-NITROPHENYLPHOSPHATASE-RELATED"/>
    <property type="match status" value="1"/>
</dbReference>
<dbReference type="PANTHER" id="PTHR19288:SF25">
    <property type="entry name" value="PHOSPHATIDYLGLYCEROPHOSPHATASE GEP4, MITOCHONDRIAL"/>
    <property type="match status" value="1"/>
</dbReference>
<evidence type="ECO:0000313" key="1">
    <source>
        <dbReference type="EMBL" id="SHM30249.1"/>
    </source>
</evidence>
<dbReference type="InterPro" id="IPR036412">
    <property type="entry name" value="HAD-like_sf"/>
</dbReference>
<dbReference type="Gene3D" id="3.40.50.1000">
    <property type="entry name" value="HAD superfamily/HAD-like"/>
    <property type="match status" value="1"/>
</dbReference>
<gene>
    <name evidence="1" type="ORF">SAMN04487860_10310</name>
</gene>
<dbReference type="InterPro" id="IPR010021">
    <property type="entry name" value="PGPP1/Gep4"/>
</dbReference>
<protein>
    <recommendedName>
        <fullName evidence="3">YqeG family HAD IIIA-type phosphatase</fullName>
    </recommendedName>
</protein>
<dbReference type="Pfam" id="PF00702">
    <property type="entry name" value="Hydrolase"/>
    <property type="match status" value="1"/>
</dbReference>
<reference evidence="1 2" key="1">
    <citation type="submission" date="2016-11" db="EMBL/GenBank/DDBJ databases">
        <authorList>
            <person name="Jaros S."/>
            <person name="Januszkiewicz K."/>
            <person name="Wedrychowicz H."/>
        </authorList>
    </citation>
    <scope>NUCLEOTIDE SEQUENCE [LARGE SCALE GENOMIC DNA]</scope>
    <source>
        <strain evidence="1 2">Y1</strain>
    </source>
</reference>
<dbReference type="GO" id="GO:0005737">
    <property type="term" value="C:cytoplasm"/>
    <property type="evidence" value="ECO:0007669"/>
    <property type="project" value="TreeGrafter"/>
</dbReference>
<dbReference type="AlphaFoldDB" id="A0A1M7HPA5"/>
<dbReference type="InterPro" id="IPR006439">
    <property type="entry name" value="HAD-SF_hydro_IA"/>
</dbReference>
<proteinExistence type="predicted"/>
<name>A0A1M7HPA5_RUMFL</name>
<dbReference type="NCBIfam" id="TIGR01662">
    <property type="entry name" value="HAD-SF-IIIA"/>
    <property type="match status" value="1"/>
</dbReference>
<dbReference type="Proteomes" id="UP000184394">
    <property type="component" value="Unassembled WGS sequence"/>
</dbReference>
<dbReference type="SUPFAM" id="SSF56784">
    <property type="entry name" value="HAD-like"/>
    <property type="match status" value="1"/>
</dbReference>
<dbReference type="NCBIfam" id="TIGR01668">
    <property type="entry name" value="YqeG_hyp_ppase"/>
    <property type="match status" value="1"/>
</dbReference>
<dbReference type="GO" id="GO:0008962">
    <property type="term" value="F:phosphatidylglycerophosphatase activity"/>
    <property type="evidence" value="ECO:0007669"/>
    <property type="project" value="InterPro"/>
</dbReference>
<dbReference type="OrthoDB" id="9787572at2"/>
<organism evidence="1 2">
    <name type="scientific">Ruminococcus flavefaciens</name>
    <dbReference type="NCBI Taxonomy" id="1265"/>
    <lineage>
        <taxon>Bacteria</taxon>
        <taxon>Bacillati</taxon>
        <taxon>Bacillota</taxon>
        <taxon>Clostridia</taxon>
        <taxon>Eubacteriales</taxon>
        <taxon>Oscillospiraceae</taxon>
        <taxon>Ruminococcus</taxon>
    </lineage>
</organism>
<sequence length="186" mass="21959">MLRRFYPCAYVRSVFSIDYAKLYNKGFRAVIFDIDNTLVHHGDNSTPEVDELFRKIHNTGLKTLLLTNNDEERVLRFIKNIDTQYICDADKPKPASYMKAIEMLGVSKEETVFIGDQMFIDIIGANRCGIPSILVHFIQLPEEKHIGKKRYIEKFILWFYRRNKKYRSQLGDIYIKKEVENALEQR</sequence>
<dbReference type="RefSeq" id="WP_072948975.1">
    <property type="nucleotide sequence ID" value="NZ_FRCT01000003.1"/>
</dbReference>
<dbReference type="InterPro" id="IPR023214">
    <property type="entry name" value="HAD_sf"/>
</dbReference>
<dbReference type="NCBIfam" id="TIGR01549">
    <property type="entry name" value="HAD-SF-IA-v1"/>
    <property type="match status" value="1"/>
</dbReference>
<evidence type="ECO:0000313" key="2">
    <source>
        <dbReference type="Proteomes" id="UP000184394"/>
    </source>
</evidence>
<evidence type="ECO:0008006" key="3">
    <source>
        <dbReference type="Google" id="ProtNLM"/>
    </source>
</evidence>